<organism evidence="1 2">
    <name type="scientific">Hypoxylon rubiginosum</name>
    <dbReference type="NCBI Taxonomy" id="110542"/>
    <lineage>
        <taxon>Eukaryota</taxon>
        <taxon>Fungi</taxon>
        <taxon>Dikarya</taxon>
        <taxon>Ascomycota</taxon>
        <taxon>Pezizomycotina</taxon>
        <taxon>Sordariomycetes</taxon>
        <taxon>Xylariomycetidae</taxon>
        <taxon>Xylariales</taxon>
        <taxon>Hypoxylaceae</taxon>
        <taxon>Hypoxylon</taxon>
    </lineage>
</organism>
<dbReference type="Proteomes" id="UP001497680">
    <property type="component" value="Unassembled WGS sequence"/>
</dbReference>
<sequence>MAKKKSKQAAVSAAPEKTTKQKKEEIVERWKAYFGPGELTDWKRLMADLGFTQEFTSKNQCRKALDPVWVNIEDYLDDIDNGRPIRRFNNEVLLSQYTKEEEKFYPKNAIPKGSPLRRLLAHIFSPGRRNRNKRGGS</sequence>
<keyword evidence="2" id="KW-1185">Reference proteome</keyword>
<protein>
    <submittedName>
        <fullName evidence="1">Uncharacterized protein</fullName>
    </submittedName>
</protein>
<evidence type="ECO:0000313" key="1">
    <source>
        <dbReference type="EMBL" id="KAI6093733.1"/>
    </source>
</evidence>
<name>A0ACC0DM13_9PEZI</name>
<dbReference type="EMBL" id="MU394280">
    <property type="protein sequence ID" value="KAI6093733.1"/>
    <property type="molecule type" value="Genomic_DNA"/>
</dbReference>
<accession>A0ACC0DM13</accession>
<gene>
    <name evidence="1" type="ORF">F4821DRAFT_274197</name>
</gene>
<reference evidence="1 2" key="1">
    <citation type="journal article" date="2022" name="New Phytol.">
        <title>Ecological generalism drives hyperdiversity of secondary metabolite gene clusters in xylarialean endophytes.</title>
        <authorList>
            <person name="Franco M.E.E."/>
            <person name="Wisecaver J.H."/>
            <person name="Arnold A.E."/>
            <person name="Ju Y.M."/>
            <person name="Slot J.C."/>
            <person name="Ahrendt S."/>
            <person name="Moore L.P."/>
            <person name="Eastman K.E."/>
            <person name="Scott K."/>
            <person name="Konkel Z."/>
            <person name="Mondo S.J."/>
            <person name="Kuo A."/>
            <person name="Hayes R.D."/>
            <person name="Haridas S."/>
            <person name="Andreopoulos B."/>
            <person name="Riley R."/>
            <person name="LaButti K."/>
            <person name="Pangilinan J."/>
            <person name="Lipzen A."/>
            <person name="Amirebrahimi M."/>
            <person name="Yan J."/>
            <person name="Adam C."/>
            <person name="Keymanesh K."/>
            <person name="Ng V."/>
            <person name="Louie K."/>
            <person name="Northen T."/>
            <person name="Drula E."/>
            <person name="Henrissat B."/>
            <person name="Hsieh H.M."/>
            <person name="Youens-Clark K."/>
            <person name="Lutzoni F."/>
            <person name="Miadlikowska J."/>
            <person name="Eastwood D.C."/>
            <person name="Hamelin R.C."/>
            <person name="Grigoriev I.V."/>
            <person name="U'Ren J.M."/>
        </authorList>
    </citation>
    <scope>NUCLEOTIDE SEQUENCE [LARGE SCALE GENOMIC DNA]</scope>
    <source>
        <strain evidence="1 2">ER1909</strain>
    </source>
</reference>
<proteinExistence type="predicted"/>
<comment type="caution">
    <text evidence="1">The sequence shown here is derived from an EMBL/GenBank/DDBJ whole genome shotgun (WGS) entry which is preliminary data.</text>
</comment>
<evidence type="ECO:0000313" key="2">
    <source>
        <dbReference type="Proteomes" id="UP001497680"/>
    </source>
</evidence>